<dbReference type="Proteomes" id="UP001228905">
    <property type="component" value="Unassembled WGS sequence"/>
</dbReference>
<sequence length="366" mass="39300">MPADAWEAVRQTVLADPARQNELWALDQDAFRRRLTELGAPAQGGWPWDPGPVGIGPGTPVLPQPPPGPGWTLSYLDSRRWPPLVHWVQTGGEPLAAPFHNHDAYSWSRRPLNRFLDVRTPFAALADASGADPAGIVFHMSRCGSTLTSRMLGALPGVLALSEPRAVADVLRFNRFDRAADDAERARRLRAVTAVLAGGARSFVIKTDALSILDLATFRLAFPRTPWVFLYRDPVEVLLSQQRDRAPEMTQGLVDAGAGGQGLSADAFCAQALGQICAAAADGLAQGGRAIAYDDLPDAVETVIAPLFGLEADPRAMRAVTGFNARRGDQAFVDDRAARRAAASDEIKALAARWVAPALARLRPPA</sequence>
<dbReference type="RefSeq" id="WP_307347534.1">
    <property type="nucleotide sequence ID" value="NZ_JAUSVS010000002.1"/>
</dbReference>
<organism evidence="1 2">
    <name type="scientific">Caulobacter ginsengisoli</name>
    <dbReference type="NCBI Taxonomy" id="400775"/>
    <lineage>
        <taxon>Bacteria</taxon>
        <taxon>Pseudomonadati</taxon>
        <taxon>Pseudomonadota</taxon>
        <taxon>Alphaproteobacteria</taxon>
        <taxon>Caulobacterales</taxon>
        <taxon>Caulobacteraceae</taxon>
        <taxon>Caulobacter</taxon>
    </lineage>
</organism>
<evidence type="ECO:0008006" key="3">
    <source>
        <dbReference type="Google" id="ProtNLM"/>
    </source>
</evidence>
<comment type="caution">
    <text evidence="1">The sequence shown here is derived from an EMBL/GenBank/DDBJ whole genome shotgun (WGS) entry which is preliminary data.</text>
</comment>
<dbReference type="EMBL" id="JAUSVS010000002">
    <property type="protein sequence ID" value="MDQ0463536.1"/>
    <property type="molecule type" value="Genomic_DNA"/>
</dbReference>
<proteinExistence type="predicted"/>
<reference evidence="1 2" key="1">
    <citation type="submission" date="2023-07" db="EMBL/GenBank/DDBJ databases">
        <title>Genomic Encyclopedia of Type Strains, Phase IV (KMG-IV): sequencing the most valuable type-strain genomes for metagenomic binning, comparative biology and taxonomic classification.</title>
        <authorList>
            <person name="Goeker M."/>
        </authorList>
    </citation>
    <scope>NUCLEOTIDE SEQUENCE [LARGE SCALE GENOMIC DNA]</scope>
    <source>
        <strain evidence="1 2">DSM 18695</strain>
    </source>
</reference>
<dbReference type="SUPFAM" id="SSF52540">
    <property type="entry name" value="P-loop containing nucleoside triphosphate hydrolases"/>
    <property type="match status" value="1"/>
</dbReference>
<dbReference type="InterPro" id="IPR027417">
    <property type="entry name" value="P-loop_NTPase"/>
</dbReference>
<evidence type="ECO:0000313" key="2">
    <source>
        <dbReference type="Proteomes" id="UP001228905"/>
    </source>
</evidence>
<name>A0ABU0INF8_9CAUL</name>
<evidence type="ECO:0000313" key="1">
    <source>
        <dbReference type="EMBL" id="MDQ0463536.1"/>
    </source>
</evidence>
<accession>A0ABU0INF8</accession>
<dbReference type="Gene3D" id="3.40.50.300">
    <property type="entry name" value="P-loop containing nucleotide triphosphate hydrolases"/>
    <property type="match status" value="1"/>
</dbReference>
<gene>
    <name evidence="1" type="ORF">QO010_001307</name>
</gene>
<protein>
    <recommendedName>
        <fullName evidence="3">Aspartyl beta-hydroxylase</fullName>
    </recommendedName>
</protein>
<keyword evidence="2" id="KW-1185">Reference proteome</keyword>